<feature type="compositionally biased region" description="Basic residues" evidence="1">
    <location>
        <begin position="8"/>
        <end position="28"/>
    </location>
</feature>
<accession>A0A9X9S6C1</accession>
<dbReference type="RefSeq" id="WP_268187783.1">
    <property type="nucleotide sequence ID" value="NZ_CP113361.1"/>
</dbReference>
<protein>
    <submittedName>
        <fullName evidence="2">Uncharacterized protein</fullName>
    </submittedName>
</protein>
<dbReference type="EMBL" id="CP113361">
    <property type="protein sequence ID" value="WAI02491.1"/>
    <property type="molecule type" value="Genomic_DNA"/>
</dbReference>
<dbReference type="KEGG" id="mou:OU421_06345"/>
<dbReference type="GeneID" id="76834705"/>
<name>A0A9X9S6C1_METOG</name>
<keyword evidence="3" id="KW-1185">Reference proteome</keyword>
<evidence type="ECO:0000256" key="1">
    <source>
        <dbReference type="SAM" id="MobiDB-lite"/>
    </source>
</evidence>
<evidence type="ECO:0000313" key="3">
    <source>
        <dbReference type="Proteomes" id="UP001163096"/>
    </source>
</evidence>
<dbReference type="AlphaFoldDB" id="A0A9X9S6C1"/>
<evidence type="ECO:0000313" key="2">
    <source>
        <dbReference type="EMBL" id="WAI02491.1"/>
    </source>
</evidence>
<sequence>MMAGPKPKQGRRGWGRQKKTCRKVRPALRQKDFADGTNTGGSAQAVACR</sequence>
<dbReference type="Proteomes" id="UP001163096">
    <property type="component" value="Chromosome"/>
</dbReference>
<feature type="region of interest" description="Disordered" evidence="1">
    <location>
        <begin position="1"/>
        <end position="49"/>
    </location>
</feature>
<reference evidence="2" key="1">
    <citation type="submission" date="2022-11" db="EMBL/GenBank/DDBJ databases">
        <title>Complete genome sequence of Methanogenium organophilum DSM 3596.</title>
        <authorList>
            <person name="Chen S.-C."/>
            <person name="Lai S.-J."/>
            <person name="You Y.-T."/>
        </authorList>
    </citation>
    <scope>NUCLEOTIDE SEQUENCE</scope>
    <source>
        <strain evidence="2">DSM 3596</strain>
    </source>
</reference>
<organism evidence="2 3">
    <name type="scientific">Methanogenium organophilum</name>
    <dbReference type="NCBI Taxonomy" id="2199"/>
    <lineage>
        <taxon>Archaea</taxon>
        <taxon>Methanobacteriati</taxon>
        <taxon>Methanobacteriota</taxon>
        <taxon>Stenosarchaea group</taxon>
        <taxon>Methanomicrobia</taxon>
        <taxon>Methanomicrobiales</taxon>
        <taxon>Methanomicrobiaceae</taxon>
        <taxon>Methanogenium</taxon>
    </lineage>
</organism>
<gene>
    <name evidence="2" type="ORF">OU421_06345</name>
</gene>
<proteinExistence type="predicted"/>